<dbReference type="InterPro" id="IPR000577">
    <property type="entry name" value="Carb_kinase_FGGY"/>
</dbReference>
<proteinExistence type="inferred from homology"/>
<dbReference type="CDD" id="cd07771">
    <property type="entry name" value="ASKHA_NBD_FGGY_RhaB-like"/>
    <property type="match status" value="1"/>
</dbReference>
<evidence type="ECO:0000259" key="8">
    <source>
        <dbReference type="Pfam" id="PF00370"/>
    </source>
</evidence>
<evidence type="ECO:0000313" key="10">
    <source>
        <dbReference type="EMBL" id="PTM53290.1"/>
    </source>
</evidence>
<keyword evidence="4 10" id="KW-0418">Kinase</keyword>
<name>A0A2T4Z0Q7_9BACL</name>
<dbReference type="GO" id="GO:0004370">
    <property type="term" value="F:glycerol kinase activity"/>
    <property type="evidence" value="ECO:0007669"/>
    <property type="project" value="TreeGrafter"/>
</dbReference>
<keyword evidence="7" id="KW-0684">Rhamnose metabolism</keyword>
<dbReference type="PIRSF" id="PIRSF000538">
    <property type="entry name" value="GlpK"/>
    <property type="match status" value="1"/>
</dbReference>
<evidence type="ECO:0000256" key="2">
    <source>
        <dbReference type="ARBA" id="ARBA00022679"/>
    </source>
</evidence>
<comment type="caution">
    <text evidence="10">The sequence shown here is derived from an EMBL/GenBank/DDBJ whole genome shotgun (WGS) entry which is preliminary data.</text>
</comment>
<dbReference type="PANTHER" id="PTHR10196">
    <property type="entry name" value="SUGAR KINASE"/>
    <property type="match status" value="1"/>
</dbReference>
<gene>
    <name evidence="10" type="ORF">C8J48_3614</name>
</gene>
<keyword evidence="2" id="KW-0808">Transferase</keyword>
<dbReference type="GO" id="GO:0006071">
    <property type="term" value="P:glycerol metabolic process"/>
    <property type="evidence" value="ECO:0007669"/>
    <property type="project" value="TreeGrafter"/>
</dbReference>
<reference evidence="10 11" key="1">
    <citation type="submission" date="2018-04" db="EMBL/GenBank/DDBJ databases">
        <title>Genomic Encyclopedia of Archaeal and Bacterial Type Strains, Phase II (KMG-II): from individual species to whole genera.</title>
        <authorList>
            <person name="Goeker M."/>
        </authorList>
    </citation>
    <scope>NUCLEOTIDE SEQUENCE [LARGE SCALE GENOMIC DNA]</scope>
    <source>
        <strain evidence="10 11">DSM 45169</strain>
    </source>
</reference>
<evidence type="ECO:0000256" key="4">
    <source>
        <dbReference type="ARBA" id="ARBA00022777"/>
    </source>
</evidence>
<feature type="domain" description="Carbohydrate kinase FGGY N-terminal" evidence="8">
    <location>
        <begin position="6"/>
        <end position="243"/>
    </location>
</feature>
<comment type="similarity">
    <text evidence="1">Belongs to the FGGY kinase family.</text>
</comment>
<dbReference type="RefSeq" id="WP_245891283.1">
    <property type="nucleotide sequence ID" value="NZ_PZZP01000004.1"/>
</dbReference>
<dbReference type="GO" id="GO:0005524">
    <property type="term" value="F:ATP binding"/>
    <property type="evidence" value="ECO:0007669"/>
    <property type="project" value="UniProtKB-KW"/>
</dbReference>
<evidence type="ECO:0000256" key="3">
    <source>
        <dbReference type="ARBA" id="ARBA00022741"/>
    </source>
</evidence>
<evidence type="ECO:0000313" key="11">
    <source>
        <dbReference type="Proteomes" id="UP000241639"/>
    </source>
</evidence>
<evidence type="ECO:0000259" key="9">
    <source>
        <dbReference type="Pfam" id="PF02782"/>
    </source>
</evidence>
<evidence type="ECO:0000256" key="5">
    <source>
        <dbReference type="ARBA" id="ARBA00022840"/>
    </source>
</evidence>
<accession>A0A2T4Z0Q7</accession>
<dbReference type="InterPro" id="IPR018484">
    <property type="entry name" value="FGGY_N"/>
</dbReference>
<evidence type="ECO:0000256" key="1">
    <source>
        <dbReference type="ARBA" id="ARBA00009156"/>
    </source>
</evidence>
<feature type="domain" description="Carbohydrate kinase FGGY C-terminal" evidence="9">
    <location>
        <begin position="255"/>
        <end position="446"/>
    </location>
</feature>
<dbReference type="InterPro" id="IPR018485">
    <property type="entry name" value="FGGY_C"/>
</dbReference>
<sequence length="488" mass="54596">MAWKGLAVDLGAASGRLLAGTFDGERLAVEEKVRFANEPVTVHQTMHWDFLRLFHHVKQGIRRVCHEGEPIASLGIDTWAVDFGLLDSKGRLLGNPVHYRDRRTDGIMEKVTQRIPRGEIFRETGIQFLPFNTVYQLAALKEANDLHLEQADTLLMIPDLFHYFLTGQKVTEYTNATTTQLFNPVQNTWSSTLLKALDISEQLFTDVVSPGSNLGKLMPAVAAELGATGINVIAVATHDTGSAVAAVPSGSQPSAYLCSGTWSLLGTEVDRLICSERALALNFTNEGGVEAFRFLKNIMGLWLLQEIKREWERQGKDYTWEEMTELMAEEPPFLAFVDPDDRRFLASGSMSDRIRNACSESGQPIPISDGSLLRTVTESLAFKYRWTLERLEELIGKKIEVLHMVGGGIQNRSLCQWTANACERPVVAGPVEASGIGNLLMQLLAAKEISSLEEGRRLVARSFPRKTYEPAQTERWDDHYERFQKVIR</sequence>
<protein>
    <submittedName>
        <fullName evidence="10">Rhamnulokinase</fullName>
    </submittedName>
</protein>
<dbReference type="EMBL" id="PZZP01000004">
    <property type="protein sequence ID" value="PTM53290.1"/>
    <property type="molecule type" value="Genomic_DNA"/>
</dbReference>
<dbReference type="Pfam" id="PF02782">
    <property type="entry name" value="FGGY_C"/>
    <property type="match status" value="1"/>
</dbReference>
<evidence type="ECO:0000256" key="6">
    <source>
        <dbReference type="ARBA" id="ARBA00023157"/>
    </source>
</evidence>
<dbReference type="GO" id="GO:0008993">
    <property type="term" value="F:rhamnulokinase activity"/>
    <property type="evidence" value="ECO:0007669"/>
    <property type="project" value="InterPro"/>
</dbReference>
<evidence type="ECO:0000256" key="7">
    <source>
        <dbReference type="ARBA" id="ARBA00023308"/>
    </source>
</evidence>
<dbReference type="Proteomes" id="UP000241639">
    <property type="component" value="Unassembled WGS sequence"/>
</dbReference>
<dbReference type="PANTHER" id="PTHR10196:SF93">
    <property type="entry name" value="L-RHAMNULOKINASE"/>
    <property type="match status" value="1"/>
</dbReference>
<organism evidence="10 11">
    <name type="scientific">Desmospora activa DSM 45169</name>
    <dbReference type="NCBI Taxonomy" id="1121389"/>
    <lineage>
        <taxon>Bacteria</taxon>
        <taxon>Bacillati</taxon>
        <taxon>Bacillota</taxon>
        <taxon>Bacilli</taxon>
        <taxon>Bacillales</taxon>
        <taxon>Thermoactinomycetaceae</taxon>
        <taxon>Desmospora</taxon>
    </lineage>
</organism>
<dbReference type="AlphaFoldDB" id="A0A2T4Z0Q7"/>
<dbReference type="InterPro" id="IPR013449">
    <property type="entry name" value="Rhamnulokinase"/>
</dbReference>
<dbReference type="GO" id="GO:0005829">
    <property type="term" value="C:cytosol"/>
    <property type="evidence" value="ECO:0007669"/>
    <property type="project" value="TreeGrafter"/>
</dbReference>
<keyword evidence="3" id="KW-0547">Nucleotide-binding</keyword>
<dbReference type="Gene3D" id="3.30.420.40">
    <property type="match status" value="2"/>
</dbReference>
<dbReference type="Pfam" id="PF00370">
    <property type="entry name" value="FGGY_N"/>
    <property type="match status" value="1"/>
</dbReference>
<dbReference type="GO" id="GO:0019301">
    <property type="term" value="P:rhamnose catabolic process"/>
    <property type="evidence" value="ECO:0007669"/>
    <property type="project" value="InterPro"/>
</dbReference>
<dbReference type="InterPro" id="IPR043129">
    <property type="entry name" value="ATPase_NBD"/>
</dbReference>
<dbReference type="SUPFAM" id="SSF53067">
    <property type="entry name" value="Actin-like ATPase domain"/>
    <property type="match status" value="2"/>
</dbReference>
<keyword evidence="11" id="KW-1185">Reference proteome</keyword>
<keyword evidence="6" id="KW-1015">Disulfide bond</keyword>
<keyword evidence="5" id="KW-0067">ATP-binding</keyword>